<reference evidence="1" key="1">
    <citation type="journal article" date="2021" name="Mol. Plant Pathol.">
        <title>A 20-kb lineage-specific genomic region tames virulence in pathogenic amphidiploid Verticillium longisporum.</title>
        <authorList>
            <person name="Harting R."/>
            <person name="Starke J."/>
            <person name="Kusch H."/>
            <person name="Poggeler S."/>
            <person name="Maurus I."/>
            <person name="Schluter R."/>
            <person name="Landesfeind M."/>
            <person name="Bulla I."/>
            <person name="Nowrousian M."/>
            <person name="de Jonge R."/>
            <person name="Stahlhut G."/>
            <person name="Hoff K.J."/>
            <person name="Asshauer K.P."/>
            <person name="Thurmer A."/>
            <person name="Stanke M."/>
            <person name="Daniel R."/>
            <person name="Morgenstern B."/>
            <person name="Thomma B.P.H.J."/>
            <person name="Kronstad J.W."/>
            <person name="Braus-Stromeyer S.A."/>
            <person name="Braus G.H."/>
        </authorList>
    </citation>
    <scope>NUCLEOTIDE SEQUENCE</scope>
    <source>
        <strain evidence="1">Vl32</strain>
    </source>
</reference>
<accession>A0A8I2ZUB5</accession>
<comment type="caution">
    <text evidence="1">The sequence shown here is derived from an EMBL/GenBank/DDBJ whole genome shotgun (WGS) entry which is preliminary data.</text>
</comment>
<gene>
    <name evidence="1" type="ORF">HYQ45_018870</name>
</gene>
<dbReference type="EMBL" id="JAEMWZ010000092">
    <property type="protein sequence ID" value="KAG7137132.1"/>
    <property type="molecule type" value="Genomic_DNA"/>
</dbReference>
<dbReference type="OrthoDB" id="1937934at2759"/>
<dbReference type="Proteomes" id="UP000689129">
    <property type="component" value="Unassembled WGS sequence"/>
</dbReference>
<evidence type="ECO:0000313" key="1">
    <source>
        <dbReference type="EMBL" id="KAG7137132.1"/>
    </source>
</evidence>
<name>A0A8I2ZUB5_VERLO</name>
<proteinExistence type="predicted"/>
<protein>
    <submittedName>
        <fullName evidence="1">RNA-binding protein rnc1 like</fullName>
    </submittedName>
</protein>
<organism evidence="1 2">
    <name type="scientific">Verticillium longisporum</name>
    <name type="common">Verticillium dahliae var. longisporum</name>
    <dbReference type="NCBI Taxonomy" id="100787"/>
    <lineage>
        <taxon>Eukaryota</taxon>
        <taxon>Fungi</taxon>
        <taxon>Dikarya</taxon>
        <taxon>Ascomycota</taxon>
        <taxon>Pezizomycotina</taxon>
        <taxon>Sordariomycetes</taxon>
        <taxon>Hypocreomycetidae</taxon>
        <taxon>Glomerellales</taxon>
        <taxon>Plectosphaerellaceae</taxon>
        <taxon>Verticillium</taxon>
    </lineage>
</organism>
<evidence type="ECO:0000313" key="2">
    <source>
        <dbReference type="Proteomes" id="UP000689129"/>
    </source>
</evidence>
<dbReference type="AlphaFoldDB" id="A0A8I2ZUB5"/>
<sequence length="95" mass="9992">MAASTKVTAMAQSAKVAPLAQSAEIAALAQCAPAARATVTGRVISITGSFAPHDETGERMFTIMGTSKANESALFLLYENLEAEKMRRSQAQTSE</sequence>